<protein>
    <submittedName>
        <fullName evidence="1">Uncharacterized protein</fullName>
    </submittedName>
</protein>
<organism evidence="1">
    <name type="scientific">Panicum hallii</name>
    <dbReference type="NCBI Taxonomy" id="206008"/>
    <lineage>
        <taxon>Eukaryota</taxon>
        <taxon>Viridiplantae</taxon>
        <taxon>Streptophyta</taxon>
        <taxon>Embryophyta</taxon>
        <taxon>Tracheophyta</taxon>
        <taxon>Spermatophyta</taxon>
        <taxon>Magnoliopsida</taxon>
        <taxon>Liliopsida</taxon>
        <taxon>Poales</taxon>
        <taxon>Poaceae</taxon>
        <taxon>PACMAD clade</taxon>
        <taxon>Panicoideae</taxon>
        <taxon>Panicodae</taxon>
        <taxon>Paniceae</taxon>
        <taxon>Panicinae</taxon>
        <taxon>Panicum</taxon>
        <taxon>Panicum sect. Panicum</taxon>
    </lineage>
</organism>
<sequence>MQRIRIGCRLLLVCRNRRHALLWLGGDPSSMDKLLMWPTRWRFRGGRIAGACAAIFLD</sequence>
<name>A0A2T8I988_9POAL</name>
<dbReference type="Gramene" id="PVH34234">
    <property type="protein sequence ID" value="PVH34234"/>
    <property type="gene ID" value="PAHAL_8G178300"/>
</dbReference>
<reference evidence="1" key="1">
    <citation type="submission" date="2018-04" db="EMBL/GenBank/DDBJ databases">
        <title>WGS assembly of Panicum hallii.</title>
        <authorList>
            <person name="Lovell J."/>
            <person name="Jenkins J."/>
            <person name="Lowry D."/>
            <person name="Mamidi S."/>
            <person name="Sreedasyam A."/>
            <person name="Weng X."/>
            <person name="Barry K."/>
            <person name="Bonette J."/>
            <person name="Campitelli B."/>
            <person name="Daum C."/>
            <person name="Gordon S."/>
            <person name="Gould B."/>
            <person name="Lipzen A."/>
            <person name="Macqueen A."/>
            <person name="Palacio-Mejia J."/>
            <person name="Plott C."/>
            <person name="Shakirov E."/>
            <person name="Shu S."/>
            <person name="Yoshinaga Y."/>
            <person name="Zane M."/>
            <person name="Rokhsar D."/>
            <person name="Grimwood J."/>
            <person name="Schmutz J."/>
            <person name="Juenger T."/>
        </authorList>
    </citation>
    <scope>NUCLEOTIDE SEQUENCE [LARGE SCALE GENOMIC DNA]</scope>
    <source>
        <strain evidence="1">FIL2</strain>
    </source>
</reference>
<dbReference type="EMBL" id="CM008053">
    <property type="protein sequence ID" value="PVH34234.1"/>
    <property type="molecule type" value="Genomic_DNA"/>
</dbReference>
<dbReference type="AlphaFoldDB" id="A0A2T8I988"/>
<proteinExistence type="predicted"/>
<dbReference type="Proteomes" id="UP000243499">
    <property type="component" value="Chromosome 8"/>
</dbReference>
<evidence type="ECO:0000313" key="1">
    <source>
        <dbReference type="EMBL" id="PVH34234.1"/>
    </source>
</evidence>
<gene>
    <name evidence="1" type="ORF">PAHAL_8G178300</name>
</gene>
<accession>A0A2T8I988</accession>